<dbReference type="RefSeq" id="WP_093323282.1">
    <property type="nucleotide sequence ID" value="NZ_FOAF01000001.1"/>
</dbReference>
<organism evidence="2 3">
    <name type="scientific">Olivibacter domesticus</name>
    <name type="common">Pseudosphingobacterium domesticum</name>
    <dbReference type="NCBI Taxonomy" id="407022"/>
    <lineage>
        <taxon>Bacteria</taxon>
        <taxon>Pseudomonadati</taxon>
        <taxon>Bacteroidota</taxon>
        <taxon>Sphingobacteriia</taxon>
        <taxon>Sphingobacteriales</taxon>
        <taxon>Sphingobacteriaceae</taxon>
        <taxon>Olivibacter</taxon>
    </lineage>
</organism>
<proteinExistence type="predicted"/>
<dbReference type="InterPro" id="IPR025833">
    <property type="entry name" value="GDYXXLXY"/>
</dbReference>
<protein>
    <submittedName>
        <fullName evidence="2">Uncharacterized membrane-anchored protein</fullName>
    </submittedName>
</protein>
<evidence type="ECO:0000256" key="1">
    <source>
        <dbReference type="SAM" id="Phobius"/>
    </source>
</evidence>
<dbReference type="EMBL" id="FOAF01000001">
    <property type="protein sequence ID" value="SEL14996.1"/>
    <property type="molecule type" value="Genomic_DNA"/>
</dbReference>
<dbReference type="Proteomes" id="UP000199421">
    <property type="component" value="Unassembled WGS sequence"/>
</dbReference>
<name>A0A1H7MUE6_OLID1</name>
<sequence length="162" mass="18598">MKKYAVPIIILNLILLLCYFNYSIAKKEELLKEGQLILLELAPVDPRSLMQGDYMALSYKISGNIHADSIARRGYCIIKTDSDNIAERLRFQTELTPLKTNEYPIAYTSPNKWRINIGAESFFFQEGEAKKYENAKYGGLKIDKHGNSLLIGLYDKNLRKIE</sequence>
<keyword evidence="3" id="KW-1185">Reference proteome</keyword>
<keyword evidence="1" id="KW-0472">Membrane</keyword>
<keyword evidence="1" id="KW-1133">Transmembrane helix</keyword>
<keyword evidence="1" id="KW-0812">Transmembrane</keyword>
<evidence type="ECO:0000313" key="3">
    <source>
        <dbReference type="Proteomes" id="UP000199421"/>
    </source>
</evidence>
<feature type="transmembrane region" description="Helical" evidence="1">
    <location>
        <begin position="6"/>
        <end position="25"/>
    </location>
</feature>
<dbReference type="Pfam" id="PF14345">
    <property type="entry name" value="GDYXXLXY"/>
    <property type="match status" value="1"/>
</dbReference>
<dbReference type="AlphaFoldDB" id="A0A1H7MUE6"/>
<accession>A0A1H7MUE6</accession>
<gene>
    <name evidence="2" type="ORF">SAMN05661044_02137</name>
</gene>
<reference evidence="3" key="1">
    <citation type="submission" date="2016-10" db="EMBL/GenBank/DDBJ databases">
        <authorList>
            <person name="Varghese N."/>
            <person name="Submissions S."/>
        </authorList>
    </citation>
    <scope>NUCLEOTIDE SEQUENCE [LARGE SCALE GENOMIC DNA]</scope>
    <source>
        <strain evidence="3">DSM 18733</strain>
    </source>
</reference>
<dbReference type="STRING" id="407022.SAMN05661044_02137"/>
<evidence type="ECO:0000313" key="2">
    <source>
        <dbReference type="EMBL" id="SEL14996.1"/>
    </source>
</evidence>
<dbReference type="OrthoDB" id="4868247at2"/>